<evidence type="ECO:0000256" key="1">
    <source>
        <dbReference type="SAM" id="MobiDB-lite"/>
    </source>
</evidence>
<feature type="compositionally biased region" description="Low complexity" evidence="1">
    <location>
        <begin position="112"/>
        <end position="124"/>
    </location>
</feature>
<evidence type="ECO:0000313" key="3">
    <source>
        <dbReference type="Proteomes" id="UP001151699"/>
    </source>
</evidence>
<evidence type="ECO:0000313" key="2">
    <source>
        <dbReference type="EMBL" id="KAJ6635283.1"/>
    </source>
</evidence>
<sequence length="365" mass="40515">MDYLFTRDRNMDLSDIKHEIFDDSTANFLSDEWTPNTDELLDSFFLNDDFLSSFDGHINFSELPFTVIKDRISPDLATEPEFHGFVDDIDHKPVNDVSEYINYPPNNQSTVSSNGSDSGLSSDNMEVDLSPDYEPLSPTLSSPGPSISERGGQNSPPRPTCIQPVRSTVKPKSTVVASTSTKVVERIDKQQPTPSNIRTAVHQKKEVKIYKMTPATQVVTGGSTNKKVTIQMKDPAMAVKSPQTGKFVINKNNPNLQGVRKLIRVQNPSNPRSILLPVSFQDVKDFRTIKIINASNLNNKSSNIKMAAANLLQQSKKGLVPKNVLVSKEQLIDDSMSDHTSDAESYVFEDVMMTANPEHLVKDAV</sequence>
<feature type="compositionally biased region" description="Low complexity" evidence="1">
    <location>
        <begin position="135"/>
        <end position="148"/>
    </location>
</feature>
<dbReference type="Proteomes" id="UP001151699">
    <property type="component" value="Chromosome C"/>
</dbReference>
<accession>A0A9Q0MNN2</accession>
<proteinExistence type="predicted"/>
<reference evidence="2" key="1">
    <citation type="submission" date="2022-07" db="EMBL/GenBank/DDBJ databases">
        <authorList>
            <person name="Trinca V."/>
            <person name="Uliana J.V.C."/>
            <person name="Torres T.T."/>
            <person name="Ward R.J."/>
            <person name="Monesi N."/>
        </authorList>
    </citation>
    <scope>NUCLEOTIDE SEQUENCE</scope>
    <source>
        <strain evidence="2">HSMRA1968</strain>
        <tissue evidence="2">Whole embryos</tissue>
    </source>
</reference>
<gene>
    <name evidence="2" type="ORF">Bhyg_13868</name>
</gene>
<feature type="region of interest" description="Disordered" evidence="1">
    <location>
        <begin position="96"/>
        <end position="174"/>
    </location>
</feature>
<dbReference type="AlphaFoldDB" id="A0A9Q0MNN2"/>
<name>A0A9Q0MNN2_9DIPT</name>
<dbReference type="OrthoDB" id="674948at2759"/>
<comment type="caution">
    <text evidence="2">The sequence shown here is derived from an EMBL/GenBank/DDBJ whole genome shotgun (WGS) entry which is preliminary data.</text>
</comment>
<keyword evidence="3" id="KW-1185">Reference proteome</keyword>
<feature type="non-terminal residue" evidence="2">
    <location>
        <position position="1"/>
    </location>
</feature>
<protein>
    <submittedName>
        <fullName evidence="2">Uncharacterized protein</fullName>
    </submittedName>
</protein>
<organism evidence="2 3">
    <name type="scientific">Pseudolycoriella hygida</name>
    <dbReference type="NCBI Taxonomy" id="35572"/>
    <lineage>
        <taxon>Eukaryota</taxon>
        <taxon>Metazoa</taxon>
        <taxon>Ecdysozoa</taxon>
        <taxon>Arthropoda</taxon>
        <taxon>Hexapoda</taxon>
        <taxon>Insecta</taxon>
        <taxon>Pterygota</taxon>
        <taxon>Neoptera</taxon>
        <taxon>Endopterygota</taxon>
        <taxon>Diptera</taxon>
        <taxon>Nematocera</taxon>
        <taxon>Sciaroidea</taxon>
        <taxon>Sciaridae</taxon>
        <taxon>Pseudolycoriella</taxon>
    </lineage>
</organism>
<dbReference type="EMBL" id="WJQU01000004">
    <property type="protein sequence ID" value="KAJ6635283.1"/>
    <property type="molecule type" value="Genomic_DNA"/>
</dbReference>